<name>A0A1G9CSI6_ACTMZ</name>
<keyword evidence="3" id="KW-1185">Reference proteome</keyword>
<dbReference type="AlphaFoldDB" id="A0A1G9CSI6"/>
<dbReference type="EMBL" id="FNFM01000009">
    <property type="protein sequence ID" value="SDK54579.1"/>
    <property type="molecule type" value="Genomic_DNA"/>
</dbReference>
<dbReference type="RefSeq" id="WP_092629361.1">
    <property type="nucleotide sequence ID" value="NZ_FNFM01000009.1"/>
</dbReference>
<proteinExistence type="predicted"/>
<keyword evidence="1" id="KW-1133">Transmembrane helix</keyword>
<protein>
    <recommendedName>
        <fullName evidence="4">DUF3307 domain-containing protein</fullName>
    </recommendedName>
</protein>
<accession>A0A1G9CSI6</accession>
<evidence type="ECO:0000313" key="3">
    <source>
        <dbReference type="Proteomes" id="UP000199213"/>
    </source>
</evidence>
<organism evidence="2 3">
    <name type="scientific">Actinopolyspora mzabensis</name>
    <dbReference type="NCBI Taxonomy" id="995066"/>
    <lineage>
        <taxon>Bacteria</taxon>
        <taxon>Bacillati</taxon>
        <taxon>Actinomycetota</taxon>
        <taxon>Actinomycetes</taxon>
        <taxon>Actinopolysporales</taxon>
        <taxon>Actinopolysporaceae</taxon>
        <taxon>Actinopolyspora</taxon>
    </lineage>
</organism>
<evidence type="ECO:0008006" key="4">
    <source>
        <dbReference type="Google" id="ProtNLM"/>
    </source>
</evidence>
<sequence length="155" mass="16414">MIAADAETALTFAATLPALLVAHHVADHWVQTSHQASSKGLPGRQGQLACANHVAGYTAVTAGFVGLLWTLLGLPITPAGFAVGQLVSALTHYWADRRWTLRRLAGAVGQGGFYALGSPREGKDDNPSLGTGAYVLDQSWHWLWLFVAALLTALV</sequence>
<dbReference type="OrthoDB" id="3542456at2"/>
<evidence type="ECO:0000313" key="2">
    <source>
        <dbReference type="EMBL" id="SDK54579.1"/>
    </source>
</evidence>
<keyword evidence="1" id="KW-0812">Transmembrane</keyword>
<feature type="transmembrane region" description="Helical" evidence="1">
    <location>
        <begin position="54"/>
        <end position="72"/>
    </location>
</feature>
<reference evidence="3" key="1">
    <citation type="submission" date="2016-10" db="EMBL/GenBank/DDBJ databases">
        <authorList>
            <person name="Varghese N."/>
            <person name="Submissions S."/>
        </authorList>
    </citation>
    <scope>NUCLEOTIDE SEQUENCE [LARGE SCALE GENOMIC DNA]</scope>
    <source>
        <strain evidence="3">DSM 45460</strain>
    </source>
</reference>
<gene>
    <name evidence="2" type="ORF">SAMN04487820_10965</name>
</gene>
<evidence type="ECO:0000256" key="1">
    <source>
        <dbReference type="SAM" id="Phobius"/>
    </source>
</evidence>
<keyword evidence="1" id="KW-0472">Membrane</keyword>
<dbReference type="Proteomes" id="UP000199213">
    <property type="component" value="Unassembled WGS sequence"/>
</dbReference>